<keyword evidence="4" id="KW-1185">Reference proteome</keyword>
<protein>
    <recommendedName>
        <fullName evidence="1">Putative zinc-finger domain-containing protein</fullName>
    </recommendedName>
</protein>
<feature type="domain" description="Putative zinc-finger" evidence="1">
    <location>
        <begin position="61"/>
        <end position="94"/>
    </location>
</feature>
<reference evidence="3" key="2">
    <citation type="journal article" date="2023" name="Nat. Commun.">
        <title>Cultivation of marine bacteria of the SAR202 clade.</title>
        <authorList>
            <person name="Lim Y."/>
            <person name="Seo J.H."/>
            <person name="Giovannoni S.J."/>
            <person name="Kang I."/>
            <person name="Cho J.C."/>
        </authorList>
    </citation>
    <scope>NUCLEOTIDE SEQUENCE</scope>
    <source>
        <strain evidence="3">JH1073</strain>
    </source>
</reference>
<evidence type="ECO:0000259" key="1">
    <source>
        <dbReference type="Pfam" id="PF13490"/>
    </source>
</evidence>
<proteinExistence type="predicted"/>
<accession>A0AAJ5ZFA7</accession>
<gene>
    <name evidence="2" type="ORF">GKO46_04420</name>
    <name evidence="3" type="ORF">GKO48_04840</name>
</gene>
<dbReference type="EMBL" id="WMBE01000001">
    <property type="protein sequence ID" value="MDG0866317.1"/>
    <property type="molecule type" value="Genomic_DNA"/>
</dbReference>
<sequence>MLFESFVSTLHPINCRAMYGCCFLGSMEINLSGSASWIEKLIGRDETHSPDDPCAEGMGDCGEVHDNASDFVDGEVSPNITSRIRHHLGFCDDCDGWMTSFAQTVGLVRQTPQQKVPDSLKESLKKITDE</sequence>
<evidence type="ECO:0000313" key="3">
    <source>
        <dbReference type="EMBL" id="WFG38966.1"/>
    </source>
</evidence>
<dbReference type="Pfam" id="PF13490">
    <property type="entry name" value="zf-HC2"/>
    <property type="match status" value="1"/>
</dbReference>
<dbReference type="AlphaFoldDB" id="A0AAJ5ZFA7"/>
<dbReference type="InterPro" id="IPR027383">
    <property type="entry name" value="Znf_put"/>
</dbReference>
<organism evidence="3 4">
    <name type="scientific">Candidatus Lucifugimonas marina</name>
    <dbReference type="NCBI Taxonomy" id="3038979"/>
    <lineage>
        <taxon>Bacteria</taxon>
        <taxon>Bacillati</taxon>
        <taxon>Chloroflexota</taxon>
        <taxon>Dehalococcoidia</taxon>
        <taxon>SAR202 cluster</taxon>
        <taxon>Candidatus Lucifugimonadales</taxon>
        <taxon>Candidatus Lucifugimonadaceae</taxon>
        <taxon>Candidatus Lucifugimonas</taxon>
    </lineage>
</organism>
<name>A0AAJ5ZFA7_9CHLR</name>
<reference evidence="4 5" key="1">
    <citation type="submission" date="2019-11" db="EMBL/GenBank/DDBJ databases">
        <authorList>
            <person name="Cho J.-C."/>
        </authorList>
    </citation>
    <scope>NUCLEOTIDE SEQUENCE [LARGE SCALE GENOMIC DNA]</scope>
    <source>
        <strain evidence="3 4">JH1073</strain>
        <strain evidence="2 5">JH702</strain>
    </source>
</reference>
<dbReference type="Proteomes" id="UP001321249">
    <property type="component" value="Unassembled WGS sequence"/>
</dbReference>
<evidence type="ECO:0000313" key="5">
    <source>
        <dbReference type="Proteomes" id="UP001321249"/>
    </source>
</evidence>
<dbReference type="Proteomes" id="UP001219901">
    <property type="component" value="Chromosome"/>
</dbReference>
<dbReference type="EMBL" id="CP046147">
    <property type="protein sequence ID" value="WFG38966.1"/>
    <property type="molecule type" value="Genomic_DNA"/>
</dbReference>
<evidence type="ECO:0000313" key="2">
    <source>
        <dbReference type="EMBL" id="MDG0866317.1"/>
    </source>
</evidence>
<evidence type="ECO:0000313" key="4">
    <source>
        <dbReference type="Proteomes" id="UP001219901"/>
    </source>
</evidence>
<reference evidence="4" key="3">
    <citation type="submission" date="2023-06" db="EMBL/GenBank/DDBJ databases">
        <title>Pangenomics reveal diversification of enzyme families and niche specialization in globally abundant SAR202 bacteria.</title>
        <authorList>
            <person name="Saw J.H.W."/>
        </authorList>
    </citation>
    <scope>NUCLEOTIDE SEQUENCE [LARGE SCALE GENOMIC DNA]</scope>
    <source>
        <strain evidence="4">JH1073</strain>
    </source>
</reference>